<dbReference type="EMBL" id="FNNG01000015">
    <property type="protein sequence ID" value="SDX65714.1"/>
    <property type="molecule type" value="Genomic_DNA"/>
</dbReference>
<dbReference type="GO" id="GO:0043565">
    <property type="term" value="F:sequence-specific DNA binding"/>
    <property type="evidence" value="ECO:0007669"/>
    <property type="project" value="InterPro"/>
</dbReference>
<dbReference type="InterPro" id="IPR003593">
    <property type="entry name" value="AAA+_ATPase"/>
</dbReference>
<dbReference type="Gene3D" id="1.10.8.60">
    <property type="match status" value="1"/>
</dbReference>
<feature type="domain" description="PAS" evidence="6">
    <location>
        <begin position="3"/>
        <end position="74"/>
    </location>
</feature>
<gene>
    <name evidence="7" type="ORF">SAMN05660923_02682</name>
</gene>
<dbReference type="Pfam" id="PF02954">
    <property type="entry name" value="HTH_8"/>
    <property type="match status" value="1"/>
</dbReference>
<keyword evidence="4" id="KW-0804">Transcription</keyword>
<dbReference type="InterPro" id="IPR058031">
    <property type="entry name" value="AAA_lid_NorR"/>
</dbReference>
<evidence type="ECO:0000256" key="4">
    <source>
        <dbReference type="ARBA" id="ARBA00023163"/>
    </source>
</evidence>
<dbReference type="Pfam" id="PF13426">
    <property type="entry name" value="PAS_9"/>
    <property type="match status" value="1"/>
</dbReference>
<dbReference type="InterPro" id="IPR002078">
    <property type="entry name" value="Sigma_54_int"/>
</dbReference>
<dbReference type="SMART" id="SM00382">
    <property type="entry name" value="AAA"/>
    <property type="match status" value="1"/>
</dbReference>
<dbReference type="Gene3D" id="3.40.50.300">
    <property type="entry name" value="P-loop containing nucleotide triphosphate hydrolases"/>
    <property type="match status" value="1"/>
</dbReference>
<dbReference type="GO" id="GO:0005524">
    <property type="term" value="F:ATP binding"/>
    <property type="evidence" value="ECO:0007669"/>
    <property type="project" value="UniProtKB-KW"/>
</dbReference>
<keyword evidence="8" id="KW-1185">Reference proteome</keyword>
<evidence type="ECO:0000256" key="3">
    <source>
        <dbReference type="ARBA" id="ARBA00023015"/>
    </source>
</evidence>
<keyword evidence="1" id="KW-0547">Nucleotide-binding</keyword>
<feature type="domain" description="Sigma-54 factor interaction" evidence="5">
    <location>
        <begin position="132"/>
        <end position="362"/>
    </location>
</feature>
<dbReference type="InterPro" id="IPR025944">
    <property type="entry name" value="Sigma_54_int_dom_CS"/>
</dbReference>
<reference evidence="7 8" key="1">
    <citation type="submission" date="2016-10" db="EMBL/GenBank/DDBJ databases">
        <authorList>
            <person name="de Groot N.N."/>
        </authorList>
    </citation>
    <scope>NUCLEOTIDE SEQUENCE [LARGE SCALE GENOMIC DNA]</scope>
    <source>
        <strain evidence="7 8">DSM 23310</strain>
    </source>
</reference>
<accession>A0A1H3DJ84</accession>
<evidence type="ECO:0000259" key="5">
    <source>
        <dbReference type="PROSITE" id="PS50045"/>
    </source>
</evidence>
<dbReference type="PROSITE" id="PS00675">
    <property type="entry name" value="SIGMA54_INTERACT_1"/>
    <property type="match status" value="1"/>
</dbReference>
<evidence type="ECO:0000259" key="6">
    <source>
        <dbReference type="PROSITE" id="PS50112"/>
    </source>
</evidence>
<dbReference type="CDD" id="cd00130">
    <property type="entry name" value="PAS"/>
    <property type="match status" value="1"/>
</dbReference>
<dbReference type="CDD" id="cd00009">
    <property type="entry name" value="AAA"/>
    <property type="match status" value="1"/>
</dbReference>
<keyword evidence="3" id="KW-0805">Transcription regulation</keyword>
<dbReference type="InterPro" id="IPR000014">
    <property type="entry name" value="PAS"/>
</dbReference>
<dbReference type="SUPFAM" id="SSF55785">
    <property type="entry name" value="PYP-like sensor domain (PAS domain)"/>
    <property type="match status" value="1"/>
</dbReference>
<proteinExistence type="predicted"/>
<dbReference type="PROSITE" id="PS50045">
    <property type="entry name" value="SIGMA54_INTERACT_4"/>
    <property type="match status" value="1"/>
</dbReference>
<dbReference type="SUPFAM" id="SSF52540">
    <property type="entry name" value="P-loop containing nucleoside triphosphate hydrolases"/>
    <property type="match status" value="1"/>
</dbReference>
<dbReference type="Pfam" id="PF00158">
    <property type="entry name" value="Sigma54_activat"/>
    <property type="match status" value="1"/>
</dbReference>
<dbReference type="InterPro" id="IPR027417">
    <property type="entry name" value="P-loop_NTPase"/>
</dbReference>
<dbReference type="PANTHER" id="PTHR32071:SF57">
    <property type="entry name" value="C4-DICARBOXYLATE TRANSPORT TRANSCRIPTIONAL REGULATORY PROTEIN DCTD"/>
    <property type="match status" value="1"/>
</dbReference>
<organism evidence="7 8">
    <name type="scientific">Tepidimicrobium xylanilyticum</name>
    <dbReference type="NCBI Taxonomy" id="1123352"/>
    <lineage>
        <taxon>Bacteria</taxon>
        <taxon>Bacillati</taxon>
        <taxon>Bacillota</taxon>
        <taxon>Tissierellia</taxon>
        <taxon>Tissierellales</taxon>
        <taxon>Tepidimicrobiaceae</taxon>
        <taxon>Tepidimicrobium</taxon>
    </lineage>
</organism>
<dbReference type="Pfam" id="PF25601">
    <property type="entry name" value="AAA_lid_14"/>
    <property type="match status" value="1"/>
</dbReference>
<dbReference type="InterPro" id="IPR035965">
    <property type="entry name" value="PAS-like_dom_sf"/>
</dbReference>
<evidence type="ECO:0000256" key="2">
    <source>
        <dbReference type="ARBA" id="ARBA00022840"/>
    </source>
</evidence>
<dbReference type="NCBIfam" id="TIGR00229">
    <property type="entry name" value="sensory_box"/>
    <property type="match status" value="1"/>
</dbReference>
<dbReference type="FunFam" id="3.40.50.300:FF:000006">
    <property type="entry name" value="DNA-binding transcriptional regulator NtrC"/>
    <property type="match status" value="1"/>
</dbReference>
<evidence type="ECO:0000256" key="1">
    <source>
        <dbReference type="ARBA" id="ARBA00022741"/>
    </source>
</evidence>
<dbReference type="PROSITE" id="PS00688">
    <property type="entry name" value="SIGMA54_INTERACT_3"/>
    <property type="match status" value="1"/>
</dbReference>
<sequence length="448" mass="52032">MDYREYVNKVIKNIPLGIAITDGEGYVKNVNNKLLDMFGYKYANIVAKPIFILFKEPNEIKKLLMDKKSIIDEEVFINAKTNRIRFTLSAYPIYNANGEKKDIIYIFDVTKKERKMADRISQNKAIYTFDKIISQNERFIRLIHFAKEISDSKSTILITGESGTGKEVFAQSIHNYSSRRNEPFVAINSGAIPKSLIESELFGYEEGAFTGAKKEGRPGKFELAHRGTIFLDEIGEMPYDMQTRLLRVIEEGTVSRIGGLDQKVVDVRIIAASNRDLKEEVEKGYFRKDLFYRLNVLPIRIPPLRERKDDIPLLVDYFMEKISLRLNKKKISVSKEKMDELMNYNWPGNVRELENFIELSINLGYMPKLEGEKIEFKPKDIENYKYEHLMLDHVEKMHIIKVLKIFSYNITKTAKALGIGRNTLYRKMTKYEIDCAESEHCSITEQSD</sequence>
<evidence type="ECO:0000313" key="8">
    <source>
        <dbReference type="Proteomes" id="UP000198828"/>
    </source>
</evidence>
<dbReference type="GO" id="GO:0006355">
    <property type="term" value="P:regulation of DNA-templated transcription"/>
    <property type="evidence" value="ECO:0007669"/>
    <property type="project" value="InterPro"/>
</dbReference>
<dbReference type="AlphaFoldDB" id="A0A1H3DJ84"/>
<dbReference type="Proteomes" id="UP000198828">
    <property type="component" value="Unassembled WGS sequence"/>
</dbReference>
<dbReference type="RefSeq" id="WP_234949928.1">
    <property type="nucleotide sequence ID" value="NZ_FNNG01000015.1"/>
</dbReference>
<dbReference type="InterPro" id="IPR009057">
    <property type="entry name" value="Homeodomain-like_sf"/>
</dbReference>
<name>A0A1H3DJ84_9FIRM</name>
<dbReference type="PRINTS" id="PR01590">
    <property type="entry name" value="HTHFIS"/>
</dbReference>
<dbReference type="InterPro" id="IPR002197">
    <property type="entry name" value="HTH_Fis"/>
</dbReference>
<dbReference type="Gene3D" id="3.30.450.20">
    <property type="entry name" value="PAS domain"/>
    <property type="match status" value="1"/>
</dbReference>
<dbReference type="SUPFAM" id="SSF46689">
    <property type="entry name" value="Homeodomain-like"/>
    <property type="match status" value="1"/>
</dbReference>
<dbReference type="Gene3D" id="1.10.10.60">
    <property type="entry name" value="Homeodomain-like"/>
    <property type="match status" value="1"/>
</dbReference>
<dbReference type="PROSITE" id="PS50112">
    <property type="entry name" value="PAS"/>
    <property type="match status" value="1"/>
</dbReference>
<evidence type="ECO:0000313" key="7">
    <source>
        <dbReference type="EMBL" id="SDX65714.1"/>
    </source>
</evidence>
<dbReference type="PANTHER" id="PTHR32071">
    <property type="entry name" value="TRANSCRIPTIONAL REGULATORY PROTEIN"/>
    <property type="match status" value="1"/>
</dbReference>
<keyword evidence="2" id="KW-0067">ATP-binding</keyword>
<protein>
    <submittedName>
        <fullName evidence="7">PAS domain S-box-containing protein</fullName>
    </submittedName>
</protein>
<dbReference type="InterPro" id="IPR025662">
    <property type="entry name" value="Sigma_54_int_dom_ATP-bd_1"/>
</dbReference>